<keyword evidence="1" id="KW-1133">Transmembrane helix</keyword>
<accession>A0AAD7CI62</accession>
<evidence type="ECO:0000256" key="1">
    <source>
        <dbReference type="SAM" id="Phobius"/>
    </source>
</evidence>
<dbReference type="EMBL" id="JARKIF010000001">
    <property type="protein sequence ID" value="KAJ7649831.1"/>
    <property type="molecule type" value="Genomic_DNA"/>
</dbReference>
<sequence>MATISPAAAAAQEAALLQLITDSQTTNYLAGLTLLIIEHISTFKEEVEYVWKSRLSLWSVLYVWTRYATLIAFAIDLSYFIDTVPKRLLLPRCAFMSKPAVLGLNANLRKEVPRLFTFYALAPFLMSVLMFAMTAYKCGQHIRLKSSTAPMPVFTLFLRDGLFFFLAMMLVTTACMIVWHSARPTLAQMPAIPAVAIPAVLAGRILLNIKNLAYHDSNTTPTIELTTLSQQHSSLPSIRANRVPWYLQTGEVKDVGNWEEM</sequence>
<dbReference type="AlphaFoldDB" id="A0AAD7CI62"/>
<feature type="transmembrane region" description="Helical" evidence="1">
    <location>
        <begin position="61"/>
        <end position="81"/>
    </location>
</feature>
<keyword evidence="1" id="KW-0472">Membrane</keyword>
<name>A0AAD7CI62_9AGAR</name>
<dbReference type="Pfam" id="PF20151">
    <property type="entry name" value="DUF6533"/>
    <property type="match status" value="1"/>
</dbReference>
<comment type="caution">
    <text evidence="3">The sequence shown here is derived from an EMBL/GenBank/DDBJ whole genome shotgun (WGS) entry which is preliminary data.</text>
</comment>
<dbReference type="Proteomes" id="UP001221142">
    <property type="component" value="Unassembled WGS sequence"/>
</dbReference>
<evidence type="ECO:0000313" key="4">
    <source>
        <dbReference type="Proteomes" id="UP001221142"/>
    </source>
</evidence>
<evidence type="ECO:0000313" key="3">
    <source>
        <dbReference type="EMBL" id="KAJ7649831.1"/>
    </source>
</evidence>
<keyword evidence="4" id="KW-1185">Reference proteome</keyword>
<dbReference type="InterPro" id="IPR045340">
    <property type="entry name" value="DUF6533"/>
</dbReference>
<proteinExistence type="predicted"/>
<reference evidence="3" key="1">
    <citation type="submission" date="2023-03" db="EMBL/GenBank/DDBJ databases">
        <title>Massive genome expansion in bonnet fungi (Mycena s.s.) driven by repeated elements and novel gene families across ecological guilds.</title>
        <authorList>
            <consortium name="Lawrence Berkeley National Laboratory"/>
            <person name="Harder C.B."/>
            <person name="Miyauchi S."/>
            <person name="Viragh M."/>
            <person name="Kuo A."/>
            <person name="Thoen E."/>
            <person name="Andreopoulos B."/>
            <person name="Lu D."/>
            <person name="Skrede I."/>
            <person name="Drula E."/>
            <person name="Henrissat B."/>
            <person name="Morin E."/>
            <person name="Kohler A."/>
            <person name="Barry K."/>
            <person name="LaButti K."/>
            <person name="Morin E."/>
            <person name="Salamov A."/>
            <person name="Lipzen A."/>
            <person name="Mereny Z."/>
            <person name="Hegedus B."/>
            <person name="Baldrian P."/>
            <person name="Stursova M."/>
            <person name="Weitz H."/>
            <person name="Taylor A."/>
            <person name="Grigoriev I.V."/>
            <person name="Nagy L.G."/>
            <person name="Martin F."/>
            <person name="Kauserud H."/>
        </authorList>
    </citation>
    <scope>NUCLEOTIDE SEQUENCE</scope>
    <source>
        <strain evidence="3">9284</strain>
    </source>
</reference>
<protein>
    <recommendedName>
        <fullName evidence="2">DUF6533 domain-containing protein</fullName>
    </recommendedName>
</protein>
<feature type="transmembrane region" description="Helical" evidence="1">
    <location>
        <begin position="185"/>
        <end position="207"/>
    </location>
</feature>
<keyword evidence="1" id="KW-0812">Transmembrane</keyword>
<feature type="domain" description="DUF6533" evidence="2">
    <location>
        <begin position="28"/>
        <end position="71"/>
    </location>
</feature>
<feature type="transmembrane region" description="Helical" evidence="1">
    <location>
        <begin position="157"/>
        <end position="179"/>
    </location>
</feature>
<organism evidence="3 4">
    <name type="scientific">Roridomyces roridus</name>
    <dbReference type="NCBI Taxonomy" id="1738132"/>
    <lineage>
        <taxon>Eukaryota</taxon>
        <taxon>Fungi</taxon>
        <taxon>Dikarya</taxon>
        <taxon>Basidiomycota</taxon>
        <taxon>Agaricomycotina</taxon>
        <taxon>Agaricomycetes</taxon>
        <taxon>Agaricomycetidae</taxon>
        <taxon>Agaricales</taxon>
        <taxon>Marasmiineae</taxon>
        <taxon>Mycenaceae</taxon>
        <taxon>Roridomyces</taxon>
    </lineage>
</organism>
<feature type="transmembrane region" description="Helical" evidence="1">
    <location>
        <begin position="116"/>
        <end position="136"/>
    </location>
</feature>
<gene>
    <name evidence="3" type="ORF">FB45DRAFT_1017267</name>
</gene>
<evidence type="ECO:0000259" key="2">
    <source>
        <dbReference type="Pfam" id="PF20151"/>
    </source>
</evidence>